<dbReference type="RefSeq" id="WP_183275857.1">
    <property type="nucleotide sequence ID" value="NZ_BLZR01000001.1"/>
</dbReference>
<comment type="caution">
    <text evidence="5">The sequence shown here is derived from an EMBL/GenBank/DDBJ whole genome shotgun (WGS) entry which is preliminary data.</text>
</comment>
<keyword evidence="1" id="KW-0805">Transcription regulation</keyword>
<gene>
    <name evidence="5" type="ORF">bsdtw1_00339</name>
</gene>
<organism evidence="5 6">
    <name type="scientific">Clostridium fungisolvens</name>
    <dbReference type="NCBI Taxonomy" id="1604897"/>
    <lineage>
        <taxon>Bacteria</taxon>
        <taxon>Bacillati</taxon>
        <taxon>Bacillota</taxon>
        <taxon>Clostridia</taxon>
        <taxon>Eubacteriales</taxon>
        <taxon>Clostridiaceae</taxon>
        <taxon>Clostridium</taxon>
    </lineage>
</organism>
<dbReference type="PANTHER" id="PTHR33154">
    <property type="entry name" value="TRANSCRIPTIONAL REGULATOR, ARSR FAMILY"/>
    <property type="match status" value="1"/>
</dbReference>
<dbReference type="InterPro" id="IPR036388">
    <property type="entry name" value="WH-like_DNA-bd_sf"/>
</dbReference>
<sequence>MEMNYKELEELAEMLKIIAHPVRLCIIKGLLESGGCNVSHMQECLKLPQSTVSQHLQKLRSFGIIEGDKNGLEITYRVSNDKVSKIVKAITEIDRLSK</sequence>
<dbReference type="GO" id="GO:0003700">
    <property type="term" value="F:DNA-binding transcription factor activity"/>
    <property type="evidence" value="ECO:0007669"/>
    <property type="project" value="InterPro"/>
</dbReference>
<dbReference type="GO" id="GO:0003677">
    <property type="term" value="F:DNA binding"/>
    <property type="evidence" value="ECO:0007669"/>
    <property type="project" value="UniProtKB-KW"/>
</dbReference>
<dbReference type="PANTHER" id="PTHR33154:SF18">
    <property type="entry name" value="ARSENICAL RESISTANCE OPERON REPRESSOR"/>
    <property type="match status" value="1"/>
</dbReference>
<dbReference type="EMBL" id="BLZR01000001">
    <property type="protein sequence ID" value="GFP74293.1"/>
    <property type="molecule type" value="Genomic_DNA"/>
</dbReference>
<evidence type="ECO:0000259" key="4">
    <source>
        <dbReference type="PROSITE" id="PS50987"/>
    </source>
</evidence>
<keyword evidence="6" id="KW-1185">Reference proteome</keyword>
<dbReference type="InterPro" id="IPR011991">
    <property type="entry name" value="ArsR-like_HTH"/>
</dbReference>
<dbReference type="Gene3D" id="1.10.10.10">
    <property type="entry name" value="Winged helix-like DNA-binding domain superfamily/Winged helix DNA-binding domain"/>
    <property type="match status" value="1"/>
</dbReference>
<evidence type="ECO:0000256" key="3">
    <source>
        <dbReference type="ARBA" id="ARBA00023163"/>
    </source>
</evidence>
<dbReference type="InterPro" id="IPR036390">
    <property type="entry name" value="WH_DNA-bd_sf"/>
</dbReference>
<dbReference type="NCBIfam" id="NF033788">
    <property type="entry name" value="HTH_metalloreg"/>
    <property type="match status" value="1"/>
</dbReference>
<dbReference type="SUPFAM" id="SSF46785">
    <property type="entry name" value="Winged helix' DNA-binding domain"/>
    <property type="match status" value="1"/>
</dbReference>
<dbReference type="InterPro" id="IPR051081">
    <property type="entry name" value="HTH_MetalResp_TranReg"/>
</dbReference>
<dbReference type="PRINTS" id="PR00778">
    <property type="entry name" value="HTHARSR"/>
</dbReference>
<keyword evidence="2" id="KW-0238">DNA-binding</keyword>
<protein>
    <submittedName>
        <fullName evidence="5">Transcriptional repressor PagR</fullName>
    </submittedName>
</protein>
<dbReference type="CDD" id="cd00090">
    <property type="entry name" value="HTH_ARSR"/>
    <property type="match status" value="1"/>
</dbReference>
<feature type="domain" description="HTH arsR-type" evidence="4">
    <location>
        <begin position="3"/>
        <end position="98"/>
    </location>
</feature>
<name>A0A6V8SHC9_9CLOT</name>
<evidence type="ECO:0000256" key="2">
    <source>
        <dbReference type="ARBA" id="ARBA00023125"/>
    </source>
</evidence>
<dbReference type="PROSITE" id="PS50987">
    <property type="entry name" value="HTH_ARSR_2"/>
    <property type="match status" value="1"/>
</dbReference>
<reference evidence="5 6" key="1">
    <citation type="submission" date="2020-07" db="EMBL/GenBank/DDBJ databases">
        <title>A new beta-1,3-glucan-decomposing anaerobic bacterium isolated from anoxic soil subjected to biological soil disinfestation.</title>
        <authorList>
            <person name="Ueki A."/>
            <person name="Tonouchi A."/>
        </authorList>
    </citation>
    <scope>NUCLEOTIDE SEQUENCE [LARGE SCALE GENOMIC DNA]</scope>
    <source>
        <strain evidence="5 6">TW1</strain>
    </source>
</reference>
<accession>A0A6V8SHC9</accession>
<dbReference type="Pfam" id="PF12840">
    <property type="entry name" value="HTH_20"/>
    <property type="match status" value="1"/>
</dbReference>
<dbReference type="InterPro" id="IPR001845">
    <property type="entry name" value="HTH_ArsR_DNA-bd_dom"/>
</dbReference>
<dbReference type="Proteomes" id="UP000580568">
    <property type="component" value="Unassembled WGS sequence"/>
</dbReference>
<evidence type="ECO:0000313" key="6">
    <source>
        <dbReference type="Proteomes" id="UP000580568"/>
    </source>
</evidence>
<dbReference type="SMART" id="SM00418">
    <property type="entry name" value="HTH_ARSR"/>
    <property type="match status" value="1"/>
</dbReference>
<evidence type="ECO:0000313" key="5">
    <source>
        <dbReference type="EMBL" id="GFP74293.1"/>
    </source>
</evidence>
<evidence type="ECO:0000256" key="1">
    <source>
        <dbReference type="ARBA" id="ARBA00023015"/>
    </source>
</evidence>
<proteinExistence type="predicted"/>
<dbReference type="AlphaFoldDB" id="A0A6V8SHC9"/>
<keyword evidence="3" id="KW-0804">Transcription</keyword>